<keyword evidence="3" id="KW-0560">Oxidoreductase</keyword>
<dbReference type="AlphaFoldDB" id="A0A2V3YD37"/>
<dbReference type="RefSeq" id="WP_110321752.1">
    <property type="nucleotide sequence ID" value="NZ_QJKD01000002.1"/>
</dbReference>
<accession>A0A2V3YD37</accession>
<evidence type="ECO:0000313" key="3">
    <source>
        <dbReference type="EMBL" id="PXX55877.1"/>
    </source>
</evidence>
<protein>
    <submittedName>
        <fullName evidence="3">Glyoxalase/bleomycin resistance protein/dioxygenase superfamily protein</fullName>
    </submittedName>
</protein>
<name>A0A2V3YD37_9FIRM</name>
<dbReference type="InterPro" id="IPR004360">
    <property type="entry name" value="Glyas_Fos-R_dOase_dom"/>
</dbReference>
<keyword evidence="4" id="KW-1185">Reference proteome</keyword>
<evidence type="ECO:0000256" key="1">
    <source>
        <dbReference type="ARBA" id="ARBA00022723"/>
    </source>
</evidence>
<dbReference type="EMBL" id="QJKD01000002">
    <property type="protein sequence ID" value="PXX55877.1"/>
    <property type="molecule type" value="Genomic_DNA"/>
</dbReference>
<comment type="caution">
    <text evidence="3">The sequence shown here is derived from an EMBL/GenBank/DDBJ whole genome shotgun (WGS) entry which is preliminary data.</text>
</comment>
<dbReference type="InterPro" id="IPR029068">
    <property type="entry name" value="Glyas_Bleomycin-R_OHBP_Dase"/>
</dbReference>
<dbReference type="GO" id="GO:0046872">
    <property type="term" value="F:metal ion binding"/>
    <property type="evidence" value="ECO:0007669"/>
    <property type="project" value="UniProtKB-KW"/>
</dbReference>
<dbReference type="GO" id="GO:0004462">
    <property type="term" value="F:lactoylglutathione lyase activity"/>
    <property type="evidence" value="ECO:0007669"/>
    <property type="project" value="InterPro"/>
</dbReference>
<organism evidence="3 4">
    <name type="scientific">Hungatella effluvii</name>
    <dbReference type="NCBI Taxonomy" id="1096246"/>
    <lineage>
        <taxon>Bacteria</taxon>
        <taxon>Bacillati</taxon>
        <taxon>Bacillota</taxon>
        <taxon>Clostridia</taxon>
        <taxon>Lachnospirales</taxon>
        <taxon>Lachnospiraceae</taxon>
        <taxon>Hungatella</taxon>
    </lineage>
</organism>
<dbReference type="CDD" id="cd06587">
    <property type="entry name" value="VOC"/>
    <property type="match status" value="1"/>
</dbReference>
<proteinExistence type="predicted"/>
<dbReference type="InterPro" id="IPR037523">
    <property type="entry name" value="VOC_core"/>
</dbReference>
<dbReference type="SUPFAM" id="SSF54593">
    <property type="entry name" value="Glyoxalase/Bleomycin resistance protein/Dihydroxybiphenyl dioxygenase"/>
    <property type="match status" value="1"/>
</dbReference>
<dbReference type="GO" id="GO:0051213">
    <property type="term" value="F:dioxygenase activity"/>
    <property type="evidence" value="ECO:0007669"/>
    <property type="project" value="UniProtKB-KW"/>
</dbReference>
<evidence type="ECO:0000313" key="4">
    <source>
        <dbReference type="Proteomes" id="UP000248057"/>
    </source>
</evidence>
<dbReference type="Pfam" id="PF00903">
    <property type="entry name" value="Glyoxalase"/>
    <property type="match status" value="1"/>
</dbReference>
<keyword evidence="1" id="KW-0479">Metal-binding</keyword>
<dbReference type="PROSITE" id="PS00934">
    <property type="entry name" value="GLYOXALASE_I_1"/>
    <property type="match status" value="1"/>
</dbReference>
<dbReference type="InterPro" id="IPR018146">
    <property type="entry name" value="Glyoxalase_1_CS"/>
</dbReference>
<sequence>MKTEEGIRSSHVGINVCDLDRSIRFYESLLGFQLVSRIVLEDGLRIGFLELPEAAGGRHYL</sequence>
<evidence type="ECO:0000259" key="2">
    <source>
        <dbReference type="PROSITE" id="PS51819"/>
    </source>
</evidence>
<dbReference type="Proteomes" id="UP000248057">
    <property type="component" value="Unassembled WGS sequence"/>
</dbReference>
<feature type="domain" description="VOC" evidence="2">
    <location>
        <begin position="8"/>
        <end position="61"/>
    </location>
</feature>
<gene>
    <name evidence="3" type="ORF">DFR60_102152</name>
</gene>
<dbReference type="PROSITE" id="PS51819">
    <property type="entry name" value="VOC"/>
    <property type="match status" value="1"/>
</dbReference>
<keyword evidence="3" id="KW-0223">Dioxygenase</keyword>
<reference evidence="3 4" key="1">
    <citation type="submission" date="2018-05" db="EMBL/GenBank/DDBJ databases">
        <title>Genomic Encyclopedia of Type Strains, Phase IV (KMG-IV): sequencing the most valuable type-strain genomes for metagenomic binning, comparative biology and taxonomic classification.</title>
        <authorList>
            <person name="Goeker M."/>
        </authorList>
    </citation>
    <scope>NUCLEOTIDE SEQUENCE [LARGE SCALE GENOMIC DNA]</scope>
    <source>
        <strain evidence="3 4">DSM 24995</strain>
    </source>
</reference>
<dbReference type="Gene3D" id="3.10.180.10">
    <property type="entry name" value="2,3-Dihydroxybiphenyl 1,2-Dioxygenase, domain 1"/>
    <property type="match status" value="1"/>
</dbReference>
<dbReference type="GeneID" id="86060143"/>